<dbReference type="InterPro" id="IPR002058">
    <property type="entry name" value="PAP_assoc"/>
</dbReference>
<keyword evidence="1" id="KW-0479">Metal-binding</keyword>
<dbReference type="InterPro" id="IPR045862">
    <property type="entry name" value="Trf4-like"/>
</dbReference>
<evidence type="ECO:0000259" key="4">
    <source>
        <dbReference type="Pfam" id="PF03828"/>
    </source>
</evidence>
<dbReference type="SUPFAM" id="SSF81631">
    <property type="entry name" value="PAP/OAS1 substrate-binding domain"/>
    <property type="match status" value="1"/>
</dbReference>
<evidence type="ECO:0000256" key="3">
    <source>
        <dbReference type="SAM" id="MobiDB-lite"/>
    </source>
</evidence>
<dbReference type="PANTHER" id="PTHR23092">
    <property type="entry name" value="POLY(A) RNA POLYMERASE"/>
    <property type="match status" value="1"/>
</dbReference>
<feature type="compositionally biased region" description="Polar residues" evidence="3">
    <location>
        <begin position="186"/>
        <end position="196"/>
    </location>
</feature>
<gene>
    <name evidence="5" type="ORF">BLNAU_17302</name>
</gene>
<feature type="compositionally biased region" description="Low complexity" evidence="3">
    <location>
        <begin position="148"/>
        <end position="163"/>
    </location>
</feature>
<name>A0ABQ9X7H0_9EUKA</name>
<sequence>MTPQQDRNINETNTFDTTTSNCTSEHTDPAINLSQCERDADDCTKPEHTHFVGEDATTFLADFSDEAWASDGTGPLCQDVSFEEHAEPALQSQKSISNSFFYSPKSQKLNPQQTGDTSQNNPQPKLDPSLSTSPHSPEHNIQSPNEQSTSSSMMNPSSASPPTISESVIRRPLLGAPPTHSFIRPTPSQSPALLSSHTQSWVTSKPFVPGNNRGYSKPNLDLRFVRVPLSPFFLLTRYTLFFFKHLQPTHPLPPLSHIPNNLAFVPSSTAIRSIFTPIVSPPPPLPPSQKVFRKLFVCVSSLQAEGEGWPEDGQKQRYVQLSREIEAYTVDSVLSQSEFLMRVNLIDFIWKNVVALNSSLLLCVTGSFTSYTSLPTSDVDIVLITPEQLVYIRRVQRLIRAIFQAWYGTLFDTPDGQETCRVLREMPMMGLSALGVKNARLCEICGGVLTGRVCDCECDSALNIEEHSQIDELSDDQRATIHDLLSVPLTPNLQTCLDLCHPIVNSTRMVNYPPFLTEPLVSQIRQASQANQPQTITLPPNDEHESDSVEVQSNKDSSVSIDIPNDSTNTLQTLLTSQRIPIPPPPTVSQDIIQQTLGVLHQSLLDHHIEAKFIASTKVPIVKLVDPSRGKADVSFGTLSGIVNTDYLRCILAVYPEARPLIVCLKAFLLKEGMNEPFRGGLGGYSISLMAISHLQLFRRNFGEDYKDVSLGRLLISFFELYGESETLPTPHDDDGNILPTFSCRRLVVSVRGHGQYLSVDKVRTTLPELFTNVDQNAERLIVEDPLDQSNNTTRSCYDYPKIKALFLNAFQVLSAPHTLPELSGEETDEELIDIFAGCSLLSRILALFPSAHTSRITPTASFSAYANPFEQLAETNLPPEMSLVHSNPFFAPVPLRSSHTPHAPLLPLRTGFENLKPLVPGHLLSDVDSQNSVHHEVIFRPPIPFEVIPPRGVDFERGSETDRPTGKFSYQSPTPLHATHANPQTHTLHVPSFRPSDSTVPLINNHPPRQISFQSDSHYGEYRGRQRIKPPFRGQQSHPPKKNLQPLLGSGVRLDEDFPALSDLPGG</sequence>
<dbReference type="Proteomes" id="UP001281761">
    <property type="component" value="Unassembled WGS sequence"/>
</dbReference>
<keyword evidence="6" id="KW-1185">Reference proteome</keyword>
<feature type="compositionally biased region" description="Polar residues" evidence="3">
    <location>
        <begin position="527"/>
        <end position="538"/>
    </location>
</feature>
<feature type="region of interest" description="Disordered" evidence="3">
    <location>
        <begin position="1"/>
        <end position="28"/>
    </location>
</feature>
<feature type="compositionally biased region" description="Polar residues" evidence="3">
    <location>
        <begin position="549"/>
        <end position="560"/>
    </location>
</feature>
<feature type="region of interest" description="Disordered" evidence="3">
    <location>
        <begin position="527"/>
        <end position="563"/>
    </location>
</feature>
<accession>A0ABQ9X7H0</accession>
<proteinExistence type="predicted"/>
<reference evidence="5 6" key="1">
    <citation type="journal article" date="2022" name="bioRxiv">
        <title>Genomics of Preaxostyla Flagellates Illuminates Evolutionary Transitions and the Path Towards Mitochondrial Loss.</title>
        <authorList>
            <person name="Novak L.V.F."/>
            <person name="Treitli S.C."/>
            <person name="Pyrih J."/>
            <person name="Halakuc P."/>
            <person name="Pipaliya S.V."/>
            <person name="Vacek V."/>
            <person name="Brzon O."/>
            <person name="Soukal P."/>
            <person name="Eme L."/>
            <person name="Dacks J.B."/>
            <person name="Karnkowska A."/>
            <person name="Elias M."/>
            <person name="Hampl V."/>
        </authorList>
    </citation>
    <scope>NUCLEOTIDE SEQUENCE [LARGE SCALE GENOMIC DNA]</scope>
    <source>
        <strain evidence="5">NAU3</strain>
        <tissue evidence="5">Gut</tissue>
    </source>
</reference>
<dbReference type="Pfam" id="PF03828">
    <property type="entry name" value="PAP_assoc"/>
    <property type="match status" value="1"/>
</dbReference>
<comment type="caution">
    <text evidence="5">The sequence shown here is derived from an EMBL/GenBank/DDBJ whole genome shotgun (WGS) entry which is preliminary data.</text>
</comment>
<keyword evidence="2" id="KW-0460">Magnesium</keyword>
<evidence type="ECO:0000256" key="1">
    <source>
        <dbReference type="ARBA" id="ARBA00022723"/>
    </source>
</evidence>
<evidence type="ECO:0000313" key="6">
    <source>
        <dbReference type="Proteomes" id="UP001281761"/>
    </source>
</evidence>
<protein>
    <submittedName>
        <fullName evidence="5">DNA polymerase sigma</fullName>
    </submittedName>
</protein>
<dbReference type="PANTHER" id="PTHR23092:SF15">
    <property type="entry name" value="INACTIVE NON-CANONICAL POLY(A) RNA POLYMERASE PROTEIN TRF4-2-RELATED"/>
    <property type="match status" value="1"/>
</dbReference>
<feature type="domain" description="PAP-associated" evidence="4">
    <location>
        <begin position="710"/>
        <end position="791"/>
    </location>
</feature>
<feature type="region of interest" description="Disordered" evidence="3">
    <location>
        <begin position="101"/>
        <end position="196"/>
    </location>
</feature>
<dbReference type="InterPro" id="IPR043519">
    <property type="entry name" value="NT_sf"/>
</dbReference>
<feature type="compositionally biased region" description="Low complexity" evidence="3">
    <location>
        <begin position="10"/>
        <end position="23"/>
    </location>
</feature>
<evidence type="ECO:0000313" key="5">
    <source>
        <dbReference type="EMBL" id="KAK2947783.1"/>
    </source>
</evidence>
<dbReference type="Gene3D" id="1.10.1410.10">
    <property type="match status" value="1"/>
</dbReference>
<evidence type="ECO:0000256" key="2">
    <source>
        <dbReference type="ARBA" id="ARBA00022842"/>
    </source>
</evidence>
<dbReference type="SUPFAM" id="SSF81301">
    <property type="entry name" value="Nucleotidyltransferase"/>
    <property type="match status" value="2"/>
</dbReference>
<dbReference type="EMBL" id="JARBJD010000191">
    <property type="protein sequence ID" value="KAK2947783.1"/>
    <property type="molecule type" value="Genomic_DNA"/>
</dbReference>
<feature type="region of interest" description="Disordered" evidence="3">
    <location>
        <begin position="992"/>
        <end position="1068"/>
    </location>
</feature>
<feature type="compositionally biased region" description="Polar residues" evidence="3">
    <location>
        <begin position="101"/>
        <end position="147"/>
    </location>
</feature>
<organism evidence="5 6">
    <name type="scientific">Blattamonas nauphoetae</name>
    <dbReference type="NCBI Taxonomy" id="2049346"/>
    <lineage>
        <taxon>Eukaryota</taxon>
        <taxon>Metamonada</taxon>
        <taxon>Preaxostyla</taxon>
        <taxon>Oxymonadida</taxon>
        <taxon>Blattamonas</taxon>
    </lineage>
</organism>